<feature type="compositionally biased region" description="Low complexity" evidence="2">
    <location>
        <begin position="182"/>
        <end position="191"/>
    </location>
</feature>
<dbReference type="STRING" id="1095629.A0A0C9XL51"/>
<evidence type="ECO:0000256" key="2">
    <source>
        <dbReference type="SAM" id="MobiDB-lite"/>
    </source>
</evidence>
<dbReference type="InterPro" id="IPR022157">
    <property type="entry name" value="Dynactin"/>
</dbReference>
<feature type="coiled-coil region" evidence="1">
    <location>
        <begin position="409"/>
        <end position="436"/>
    </location>
</feature>
<gene>
    <name evidence="4" type="ORF">K443DRAFT_6315</name>
</gene>
<reference evidence="5" key="2">
    <citation type="submission" date="2015-01" db="EMBL/GenBank/DDBJ databases">
        <title>Evolutionary Origins and Diversification of the Mycorrhizal Mutualists.</title>
        <authorList>
            <consortium name="DOE Joint Genome Institute"/>
            <consortium name="Mycorrhizal Genomics Consortium"/>
            <person name="Kohler A."/>
            <person name="Kuo A."/>
            <person name="Nagy L.G."/>
            <person name="Floudas D."/>
            <person name="Copeland A."/>
            <person name="Barry K.W."/>
            <person name="Cichocki N."/>
            <person name="Veneault-Fourrey C."/>
            <person name="LaButti K."/>
            <person name="Lindquist E.A."/>
            <person name="Lipzen A."/>
            <person name="Lundell T."/>
            <person name="Morin E."/>
            <person name="Murat C."/>
            <person name="Riley R."/>
            <person name="Ohm R."/>
            <person name="Sun H."/>
            <person name="Tunlid A."/>
            <person name="Henrissat B."/>
            <person name="Grigoriev I.V."/>
            <person name="Hibbett D.S."/>
            <person name="Martin F."/>
        </authorList>
    </citation>
    <scope>NUCLEOTIDE SEQUENCE [LARGE SCALE GENOMIC DNA]</scope>
    <source>
        <strain evidence="5">LaAM-08-1</strain>
    </source>
</reference>
<name>A0A0C9XL51_9AGAR</name>
<dbReference type="Proteomes" id="UP000054477">
    <property type="component" value="Unassembled WGS sequence"/>
</dbReference>
<feature type="coiled-coil region" evidence="1">
    <location>
        <begin position="336"/>
        <end position="366"/>
    </location>
</feature>
<feature type="compositionally biased region" description="Low complexity" evidence="2">
    <location>
        <begin position="51"/>
        <end position="94"/>
    </location>
</feature>
<keyword evidence="5" id="KW-1185">Reference proteome</keyword>
<feature type="region of interest" description="Disordered" evidence="2">
    <location>
        <begin position="1"/>
        <end position="204"/>
    </location>
</feature>
<keyword evidence="1" id="KW-0175">Coiled coil</keyword>
<dbReference type="HOGENOM" id="CLU_359828_0_0_1"/>
<dbReference type="EMBL" id="KN838595">
    <property type="protein sequence ID" value="KIK02274.1"/>
    <property type="molecule type" value="Genomic_DNA"/>
</dbReference>
<feature type="coiled-coil region" evidence="1">
    <location>
        <begin position="271"/>
        <end position="312"/>
    </location>
</feature>
<feature type="domain" description="Dynein associated protein" evidence="3">
    <location>
        <begin position="444"/>
        <end position="544"/>
    </location>
</feature>
<proteinExistence type="predicted"/>
<dbReference type="AlphaFoldDB" id="A0A0C9XL51"/>
<evidence type="ECO:0000256" key="1">
    <source>
        <dbReference type="SAM" id="Coils"/>
    </source>
</evidence>
<accession>A0A0C9XL51</accession>
<reference evidence="4 5" key="1">
    <citation type="submission" date="2014-04" db="EMBL/GenBank/DDBJ databases">
        <authorList>
            <consortium name="DOE Joint Genome Institute"/>
            <person name="Kuo A."/>
            <person name="Kohler A."/>
            <person name="Nagy L.G."/>
            <person name="Floudas D."/>
            <person name="Copeland A."/>
            <person name="Barry K.W."/>
            <person name="Cichocki N."/>
            <person name="Veneault-Fourrey C."/>
            <person name="LaButti K."/>
            <person name="Lindquist E.A."/>
            <person name="Lipzen A."/>
            <person name="Lundell T."/>
            <person name="Morin E."/>
            <person name="Murat C."/>
            <person name="Sun H."/>
            <person name="Tunlid A."/>
            <person name="Henrissat B."/>
            <person name="Grigoriev I.V."/>
            <person name="Hibbett D.S."/>
            <person name="Martin F."/>
            <person name="Nordberg H.P."/>
            <person name="Cantor M.N."/>
            <person name="Hua S.X."/>
        </authorList>
    </citation>
    <scope>NUCLEOTIDE SEQUENCE [LARGE SCALE GENOMIC DNA]</scope>
    <source>
        <strain evidence="4 5">LaAM-08-1</strain>
    </source>
</reference>
<evidence type="ECO:0000313" key="4">
    <source>
        <dbReference type="EMBL" id="KIK02274.1"/>
    </source>
</evidence>
<feature type="compositionally biased region" description="Low complexity" evidence="2">
    <location>
        <begin position="148"/>
        <end position="161"/>
    </location>
</feature>
<feature type="coiled-coil region" evidence="1">
    <location>
        <begin position="677"/>
        <end position="731"/>
    </location>
</feature>
<evidence type="ECO:0000313" key="5">
    <source>
        <dbReference type="Proteomes" id="UP000054477"/>
    </source>
</evidence>
<sequence length="778" mass="85981">MNYGVFTRQSQIKGVHGSEIDAGPRAVPKPPPPTTRPSVGHQLTPSASGLLRANSFRSSPSSNLSSNPSPRSASPVKPVTAPVPTTLLTTPAALGLRFAKPPPASPTKRTPPLSLQPRRSLEFRSASQETPTSASRESPPNILSPNGTTPRTSSPLTLPPRQASPPPQPPSSSHLGATPTNGRPSSRAASPPGRPPVDEQELQDLRDKVRVLEAKRTDDARHIRELETRLSEAQSFVALRPKLNSLQTELIAIRRELADSFQLSQLSDTRVADAQEHLEMAMLDKEVAEERAELAETELEEIKEKLAVLEVENGVLKGGGGTGEASDDTAKSSMAYIQLEKHNESLKEALIKLRDLSQETEQEQRRRISKMEKDIVGIDELQYDTLGSEEMPVQLTERNLMLGEKMEEMRITIEDLEALKELNNELEENHMETAKQLHEDLGLPKEWISVIVKIQAQFDHLAETYFGGFDYDLAERELGYLMTLDLDLDMCSASLWLTKTAVEATINDKDVELDMGGYDTDLELFEPLLKLLEQCKGAKTLFKSASFTLTKLSLKAHLIPQIKALSDHVADLVNFGFSLAQGLIPHLGDARSAKSALQLTTILGTVKQTVTSTVAKDMNTGASTWEAVGGSIMHLTEEASKLLPLVLENESVLKINNQPKRKVASLNVEMQCLVRTLLAEDQNIQEATVKIELMERRMETINKGKEQERAYEEAIEQLQADIDAIEQENARPKSLSAGQERLHMLILFSFRWFIADSTVLQKLEPNLSKSKTCRLKVA</sequence>
<organism evidence="4 5">
    <name type="scientific">Laccaria amethystina LaAM-08-1</name>
    <dbReference type="NCBI Taxonomy" id="1095629"/>
    <lineage>
        <taxon>Eukaryota</taxon>
        <taxon>Fungi</taxon>
        <taxon>Dikarya</taxon>
        <taxon>Basidiomycota</taxon>
        <taxon>Agaricomycotina</taxon>
        <taxon>Agaricomycetes</taxon>
        <taxon>Agaricomycetidae</taxon>
        <taxon>Agaricales</taxon>
        <taxon>Agaricineae</taxon>
        <taxon>Hydnangiaceae</taxon>
        <taxon>Laccaria</taxon>
    </lineage>
</organism>
<dbReference type="OrthoDB" id="2130750at2759"/>
<protein>
    <submittedName>
        <fullName evidence="4">Unplaced genomic scaffold K443scaffold_60, whole genome shotgun sequence</fullName>
    </submittedName>
</protein>
<evidence type="ECO:0000259" key="3">
    <source>
        <dbReference type="Pfam" id="PF12455"/>
    </source>
</evidence>
<feature type="compositionally biased region" description="Polar residues" evidence="2">
    <location>
        <begin position="125"/>
        <end position="147"/>
    </location>
</feature>
<dbReference type="Pfam" id="PF12455">
    <property type="entry name" value="Dynactin"/>
    <property type="match status" value="1"/>
</dbReference>